<dbReference type="EMBL" id="CAAALY010021948">
    <property type="protein sequence ID" value="VEL14674.1"/>
    <property type="molecule type" value="Genomic_DNA"/>
</dbReference>
<organism evidence="1 2">
    <name type="scientific">Protopolystoma xenopodis</name>
    <dbReference type="NCBI Taxonomy" id="117903"/>
    <lineage>
        <taxon>Eukaryota</taxon>
        <taxon>Metazoa</taxon>
        <taxon>Spiralia</taxon>
        <taxon>Lophotrochozoa</taxon>
        <taxon>Platyhelminthes</taxon>
        <taxon>Monogenea</taxon>
        <taxon>Polyopisthocotylea</taxon>
        <taxon>Polystomatidea</taxon>
        <taxon>Polystomatidae</taxon>
        <taxon>Protopolystoma</taxon>
    </lineage>
</organism>
<proteinExistence type="predicted"/>
<evidence type="ECO:0000313" key="2">
    <source>
        <dbReference type="Proteomes" id="UP000784294"/>
    </source>
</evidence>
<comment type="caution">
    <text evidence="1">The sequence shown here is derived from an EMBL/GenBank/DDBJ whole genome shotgun (WGS) entry which is preliminary data.</text>
</comment>
<evidence type="ECO:0000313" key="1">
    <source>
        <dbReference type="EMBL" id="VEL14674.1"/>
    </source>
</evidence>
<dbReference type="Proteomes" id="UP000784294">
    <property type="component" value="Unassembled WGS sequence"/>
</dbReference>
<name>A0A448WLG4_9PLAT</name>
<dbReference type="AlphaFoldDB" id="A0A448WLG4"/>
<reference evidence="1" key="1">
    <citation type="submission" date="2018-11" db="EMBL/GenBank/DDBJ databases">
        <authorList>
            <consortium name="Pathogen Informatics"/>
        </authorList>
    </citation>
    <scope>NUCLEOTIDE SEQUENCE</scope>
</reference>
<sequence>MQLLVNCDKLLVATGLDGVDGGDFADLGADTEKGPECGDFIKIWDKR</sequence>
<protein>
    <submittedName>
        <fullName evidence="1">Uncharacterized protein</fullName>
    </submittedName>
</protein>
<gene>
    <name evidence="1" type="ORF">PXEA_LOCUS8114</name>
</gene>
<accession>A0A448WLG4</accession>
<keyword evidence="2" id="KW-1185">Reference proteome</keyword>